<dbReference type="InterPro" id="IPR000884">
    <property type="entry name" value="TSP1_rpt"/>
</dbReference>
<dbReference type="InterPro" id="IPR006802">
    <property type="entry name" value="Radial_spoke"/>
</dbReference>
<dbReference type="InterPro" id="IPR036383">
    <property type="entry name" value="TSP1_rpt_sf"/>
</dbReference>
<evidence type="ECO:0000259" key="14">
    <source>
        <dbReference type="PROSITE" id="PS51020"/>
    </source>
</evidence>
<feature type="compositionally biased region" description="Low complexity" evidence="12">
    <location>
        <begin position="613"/>
        <end position="629"/>
    </location>
</feature>
<dbReference type="Pfam" id="PF02014">
    <property type="entry name" value="Reeler"/>
    <property type="match status" value="1"/>
</dbReference>
<evidence type="ECO:0000256" key="11">
    <source>
        <dbReference type="ARBA" id="ARBA00030964"/>
    </source>
</evidence>
<keyword evidence="10" id="KW-0966">Cell projection</keyword>
<dbReference type="PANTHER" id="PTHR11311">
    <property type="entry name" value="SPONDIN"/>
    <property type="match status" value="1"/>
</dbReference>
<dbReference type="AlphaFoldDB" id="A0A6G0U2Q5"/>
<dbReference type="GO" id="GO:0007155">
    <property type="term" value="P:cell adhesion"/>
    <property type="evidence" value="ECO:0007669"/>
    <property type="project" value="UniProtKB-KW"/>
</dbReference>
<dbReference type="SUPFAM" id="SSF82895">
    <property type="entry name" value="TSP-1 type 1 repeat"/>
    <property type="match status" value="5"/>
</dbReference>
<feature type="region of interest" description="Disordered" evidence="12">
    <location>
        <begin position="612"/>
        <end position="631"/>
    </location>
</feature>
<dbReference type="PROSITE" id="PS51019">
    <property type="entry name" value="REELIN"/>
    <property type="match status" value="1"/>
</dbReference>
<dbReference type="GO" id="GO:0060294">
    <property type="term" value="P:cilium movement involved in cell motility"/>
    <property type="evidence" value="ECO:0007669"/>
    <property type="project" value="InterPro"/>
</dbReference>
<name>A0A6G0U2Q5_APHGL</name>
<dbReference type="SMART" id="SM00209">
    <property type="entry name" value="TSP1"/>
    <property type="match status" value="5"/>
</dbReference>
<dbReference type="GO" id="GO:0001534">
    <property type="term" value="C:radial spoke"/>
    <property type="evidence" value="ECO:0007669"/>
    <property type="project" value="InterPro"/>
</dbReference>
<dbReference type="Pfam" id="PF04712">
    <property type="entry name" value="Radial_spoke"/>
    <property type="match status" value="1"/>
</dbReference>
<dbReference type="Pfam" id="PF00090">
    <property type="entry name" value="TSP_1"/>
    <property type="match status" value="5"/>
</dbReference>
<evidence type="ECO:0000256" key="7">
    <source>
        <dbReference type="ARBA" id="ARBA00022889"/>
    </source>
</evidence>
<dbReference type="InterPro" id="IPR038678">
    <property type="entry name" value="Spondin_N_sf"/>
</dbReference>
<keyword evidence="5" id="KW-0964">Secreted</keyword>
<dbReference type="GO" id="GO:0031012">
    <property type="term" value="C:extracellular matrix"/>
    <property type="evidence" value="ECO:0007669"/>
    <property type="project" value="TreeGrafter"/>
</dbReference>
<feature type="domain" description="Reelin" evidence="13">
    <location>
        <begin position="46"/>
        <end position="220"/>
    </location>
</feature>
<keyword evidence="9" id="KW-0206">Cytoskeleton</keyword>
<keyword evidence="5" id="KW-0272">Extracellular matrix</keyword>
<reference evidence="15 16" key="1">
    <citation type="submission" date="2019-08" db="EMBL/GenBank/DDBJ databases">
        <title>The genome of the soybean aphid Biotype 1, its phylome, world population structure and adaptation to the North American continent.</title>
        <authorList>
            <person name="Giordano R."/>
            <person name="Donthu R.K."/>
            <person name="Hernandez A.G."/>
            <person name="Wright C.L."/>
            <person name="Zimin A.V."/>
        </authorList>
    </citation>
    <scope>NUCLEOTIDE SEQUENCE [LARGE SCALE GENOMIC DNA]</scope>
    <source>
        <tissue evidence="15">Whole aphids</tissue>
    </source>
</reference>
<evidence type="ECO:0000259" key="13">
    <source>
        <dbReference type="PROSITE" id="PS51019"/>
    </source>
</evidence>
<evidence type="ECO:0000256" key="6">
    <source>
        <dbReference type="ARBA" id="ARBA00022737"/>
    </source>
</evidence>
<accession>A0A6G0U2Q5</accession>
<dbReference type="EMBL" id="VYZN01000008">
    <property type="protein sequence ID" value="KAE9543398.1"/>
    <property type="molecule type" value="Genomic_DNA"/>
</dbReference>
<evidence type="ECO:0000256" key="9">
    <source>
        <dbReference type="ARBA" id="ARBA00023212"/>
    </source>
</evidence>
<dbReference type="GO" id="GO:0060271">
    <property type="term" value="P:cilium assembly"/>
    <property type="evidence" value="ECO:0007669"/>
    <property type="project" value="InterPro"/>
</dbReference>
<keyword evidence="16" id="KW-1185">Reference proteome</keyword>
<dbReference type="InterPro" id="IPR051418">
    <property type="entry name" value="Spondin/Thrombospondin_T1"/>
</dbReference>
<protein>
    <recommendedName>
        <fullName evidence="3">Spondin-1</fullName>
    </recommendedName>
    <alternativeName>
        <fullName evidence="11">F-spondin</fullName>
    </alternativeName>
</protein>
<evidence type="ECO:0000256" key="3">
    <source>
        <dbReference type="ARBA" id="ARBA00019594"/>
    </source>
</evidence>
<evidence type="ECO:0000256" key="8">
    <source>
        <dbReference type="ARBA" id="ARBA00023069"/>
    </source>
</evidence>
<evidence type="ECO:0000256" key="5">
    <source>
        <dbReference type="ARBA" id="ARBA00022530"/>
    </source>
</evidence>
<evidence type="ECO:0000256" key="12">
    <source>
        <dbReference type="SAM" id="MobiDB-lite"/>
    </source>
</evidence>
<keyword evidence="8" id="KW-0969">Cilium</keyword>
<dbReference type="InterPro" id="IPR002861">
    <property type="entry name" value="Reeler_dom"/>
</dbReference>
<dbReference type="Pfam" id="PF06468">
    <property type="entry name" value="Spond_N"/>
    <property type="match status" value="1"/>
</dbReference>
<comment type="subcellular location">
    <subcellularLocation>
        <location evidence="1">Cytoplasm</location>
        <location evidence="1">Cytoskeleton</location>
        <location evidence="1">Cilium axoneme</location>
    </subcellularLocation>
    <subcellularLocation>
        <location evidence="2">Secreted</location>
        <location evidence="2">Extracellular space</location>
        <location evidence="2">Extracellular matrix</location>
    </subcellularLocation>
</comment>
<dbReference type="InterPro" id="IPR009465">
    <property type="entry name" value="Spondin_N"/>
</dbReference>
<dbReference type="Gene3D" id="2.20.100.10">
    <property type="entry name" value="Thrombospondin type-1 (TSP1) repeat"/>
    <property type="match status" value="4"/>
</dbReference>
<dbReference type="CDD" id="cd08544">
    <property type="entry name" value="Reeler"/>
    <property type="match status" value="1"/>
</dbReference>
<dbReference type="OrthoDB" id="347314at2759"/>
<keyword evidence="6" id="KW-0677">Repeat</keyword>
<comment type="caution">
    <text evidence="15">The sequence shown here is derived from an EMBL/GenBank/DDBJ whole genome shotgun (WGS) entry which is preliminary data.</text>
</comment>
<sequence length="1189" mass="135455">MIILPIRLFVILTLRTHFCRHTRQAALIHKCEVPKRTMIIRSIFFVAFVLYLSISSAIKVCDRKPTSLTTPKSTNPHTFRVLFKGNVEFYTPGTTYTVLLQGVKTVPTVTPSFTSFILMVESEESQNYDDESNDFVTGKFQLTGDVRTKISEVCPNTVTQTSLIPKSEIQVFWTAPSSGSGCVIFRATVVEYRDIWYMDDDQLNKRICEESNESNDDNANVVYECCACHEAKFELTFEGLWSRHTHPKDYPDDNWQTRFSDVIGASHTIDYRFWEQDQVASDGMNSIALSGTTSTLESELKSKSDKIHPSPDWFVGISGLELCLPNCNWITNKTINLYPWDAGIDSGVTYNSSDMPQVPIMNIERLWPLNTNDVRSPFYDQSGAQMKPIAKLHLMRQRLYEKSCSEEETKTESSVCDAGPWSNWDECSVTCGKGYSNRYRQYKNPEDAHKPHCSKRSMTQRKGCYVLPSCAIESEEIDTIDPKCDVTAFGQWSDCSAECGTGVMARFRTILNEEVTPKYCLGRMFLQQTVPCESKPCQDERDNVDLNALCSNCSLTKWSLWSPCNMKCGIGQRERHRMNFDKTGMAENCDPRCYTQSINCTDNPPCENNMRMESTTSPSSENTPVTSVTINPDDISDDSTEKCVLSNWSKFSSCNAICGSGFKERTRIILSPTDPLEQKKCRKKLVDRRNCRGRQCSRCNYSPWSEWSLCSALCGMNAVQQRTRVPENVAWTWCKDRLEQRICSALALRSSKALTESTQFKSLFTCGGQRLNKLRYDIDINYAIGLLKREDGSVNVHLQDILNKILSERPANPLENFEKYKIDQREEKKTTNNINAIAKVQNLCEVNYMFNKAGFGLPMDEASLIYLTMNEMAQLNKFESIRFWGKIFGIKKIYYVIECKWSNEELELNDIADNNLSQQETKSIDIENAQEIGNEYESNLSYLDGEMTENSINQFDSWISLNDSDSCKTIPKSSSKIVLESEVIGVGTNKNIKSFPKFNGSENEYLRAQIARISSSTQISPRGYWVHKNPQIDMNGVTNKLGFSKLSDTKKKEENFEELEEEEKFSYSENIINSKDDLFGNLGNDISVDNTPAWKGVLCSPLDSRYSHTVMKSHVWPGAFAVAYNLQTDYMYIGWGQKQDSNTLYSTFIEETKLENVTIDNTSTVECQEFTTTQKIENEKHGLPFVVYS</sequence>
<evidence type="ECO:0000313" key="15">
    <source>
        <dbReference type="EMBL" id="KAE9543398.1"/>
    </source>
</evidence>
<proteinExistence type="predicted"/>
<dbReference type="Proteomes" id="UP000475862">
    <property type="component" value="Unassembled WGS sequence"/>
</dbReference>
<keyword evidence="4" id="KW-0963">Cytoplasm</keyword>
<evidence type="ECO:0000256" key="10">
    <source>
        <dbReference type="ARBA" id="ARBA00023273"/>
    </source>
</evidence>
<dbReference type="PROSITE" id="PS50092">
    <property type="entry name" value="TSP1"/>
    <property type="match status" value="5"/>
</dbReference>
<dbReference type="Gene3D" id="2.60.40.2130">
    <property type="entry name" value="F-spondin domain"/>
    <property type="match status" value="2"/>
</dbReference>
<evidence type="ECO:0000256" key="4">
    <source>
        <dbReference type="ARBA" id="ARBA00022490"/>
    </source>
</evidence>
<evidence type="ECO:0000313" key="16">
    <source>
        <dbReference type="Proteomes" id="UP000475862"/>
    </source>
</evidence>
<dbReference type="InterPro" id="IPR042307">
    <property type="entry name" value="Reeler_sf"/>
</dbReference>
<dbReference type="Gene3D" id="2.60.40.4060">
    <property type="entry name" value="Reeler domain"/>
    <property type="match status" value="1"/>
</dbReference>
<dbReference type="PANTHER" id="PTHR11311:SF16">
    <property type="entry name" value="SPONDIN-1"/>
    <property type="match status" value="1"/>
</dbReference>
<feature type="domain" description="Spondin" evidence="14">
    <location>
        <begin position="221"/>
        <end position="377"/>
    </location>
</feature>
<dbReference type="PROSITE" id="PS51020">
    <property type="entry name" value="SPONDIN"/>
    <property type="match status" value="1"/>
</dbReference>
<keyword evidence="7" id="KW-0130">Cell adhesion</keyword>
<gene>
    <name evidence="15" type="ORF">AGLY_002198</name>
</gene>
<evidence type="ECO:0000256" key="2">
    <source>
        <dbReference type="ARBA" id="ARBA00004498"/>
    </source>
</evidence>
<organism evidence="15 16">
    <name type="scientific">Aphis glycines</name>
    <name type="common">Soybean aphid</name>
    <dbReference type="NCBI Taxonomy" id="307491"/>
    <lineage>
        <taxon>Eukaryota</taxon>
        <taxon>Metazoa</taxon>
        <taxon>Ecdysozoa</taxon>
        <taxon>Arthropoda</taxon>
        <taxon>Hexapoda</taxon>
        <taxon>Insecta</taxon>
        <taxon>Pterygota</taxon>
        <taxon>Neoptera</taxon>
        <taxon>Paraneoptera</taxon>
        <taxon>Hemiptera</taxon>
        <taxon>Sternorrhyncha</taxon>
        <taxon>Aphidomorpha</taxon>
        <taxon>Aphidoidea</taxon>
        <taxon>Aphididae</taxon>
        <taxon>Aphidini</taxon>
        <taxon>Aphis</taxon>
        <taxon>Aphis</taxon>
    </lineage>
</organism>
<evidence type="ECO:0000256" key="1">
    <source>
        <dbReference type="ARBA" id="ARBA00004430"/>
    </source>
</evidence>